<name>A0ABV2PYC4_9GAMM</name>
<dbReference type="PANTHER" id="PTHR35024:SF4">
    <property type="entry name" value="POLYMER-FORMING CYTOSKELETAL PROTEIN"/>
    <property type="match status" value="1"/>
</dbReference>
<dbReference type="EMBL" id="JBEPSD010000002">
    <property type="protein sequence ID" value="MET4570040.1"/>
    <property type="molecule type" value="Genomic_DNA"/>
</dbReference>
<evidence type="ECO:0000313" key="4">
    <source>
        <dbReference type="Proteomes" id="UP001549251"/>
    </source>
</evidence>
<evidence type="ECO:0000256" key="1">
    <source>
        <dbReference type="ARBA" id="ARBA00044755"/>
    </source>
</evidence>
<reference evidence="3 4" key="1">
    <citation type="submission" date="2024-06" db="EMBL/GenBank/DDBJ databases">
        <title>Sorghum-associated microbial communities from plants grown in Nebraska, USA.</title>
        <authorList>
            <person name="Schachtman D."/>
        </authorList>
    </citation>
    <scope>NUCLEOTIDE SEQUENCE [LARGE SCALE GENOMIC DNA]</scope>
    <source>
        <strain evidence="3 4">1757</strain>
    </source>
</reference>
<evidence type="ECO:0000313" key="3">
    <source>
        <dbReference type="EMBL" id="MET4570040.1"/>
    </source>
</evidence>
<protein>
    <submittedName>
        <fullName evidence="3">Cytoskeletal protein CcmA (Bactofilin family)</fullName>
    </submittedName>
</protein>
<dbReference type="Proteomes" id="UP001549251">
    <property type="component" value="Unassembled WGS sequence"/>
</dbReference>
<feature type="compositionally biased region" description="Pro residues" evidence="2">
    <location>
        <begin position="42"/>
        <end position="52"/>
    </location>
</feature>
<feature type="region of interest" description="Disordered" evidence="2">
    <location>
        <begin position="155"/>
        <end position="178"/>
    </location>
</feature>
<dbReference type="Pfam" id="PF04519">
    <property type="entry name" value="Bactofilin"/>
    <property type="match status" value="1"/>
</dbReference>
<comment type="similarity">
    <text evidence="1">Belongs to the bactofilin family.</text>
</comment>
<accession>A0ABV2PYC4</accession>
<dbReference type="PANTHER" id="PTHR35024">
    <property type="entry name" value="HYPOTHETICAL CYTOSOLIC PROTEIN"/>
    <property type="match status" value="1"/>
</dbReference>
<sequence>MALWKESVKTSAAETPEATDLARPGIPETKPEAQTPVQPALRPTPTPMPTPGKPKTESLIAPDITIEGKIEGEGHVRIAGNFKGDVNVRGDLTIEPGARVTGSVRAEKVTIAGELTGNIESAAHVELQQSGALTGDLKAGSLSVAAGSRMRGQAEFGWDDAKDSNSAHKTSGHNGTIS</sequence>
<comment type="caution">
    <text evidence="3">The sequence shown here is derived from an EMBL/GenBank/DDBJ whole genome shotgun (WGS) entry which is preliminary data.</text>
</comment>
<gene>
    <name evidence="3" type="ORF">ABIE04_002401</name>
</gene>
<organism evidence="3 4">
    <name type="scientific">Rhodanobacter soli</name>
    <dbReference type="NCBI Taxonomy" id="590609"/>
    <lineage>
        <taxon>Bacteria</taxon>
        <taxon>Pseudomonadati</taxon>
        <taxon>Pseudomonadota</taxon>
        <taxon>Gammaproteobacteria</taxon>
        <taxon>Lysobacterales</taxon>
        <taxon>Rhodanobacteraceae</taxon>
        <taxon>Rhodanobacter</taxon>
    </lineage>
</organism>
<proteinExistence type="inferred from homology"/>
<feature type="compositionally biased region" description="Polar residues" evidence="2">
    <location>
        <begin position="167"/>
        <end position="178"/>
    </location>
</feature>
<feature type="region of interest" description="Disordered" evidence="2">
    <location>
        <begin position="1"/>
        <end position="58"/>
    </location>
</feature>
<dbReference type="RefSeq" id="WP_354550335.1">
    <property type="nucleotide sequence ID" value="NZ_JBEPSD010000002.1"/>
</dbReference>
<keyword evidence="4" id="KW-1185">Reference proteome</keyword>
<evidence type="ECO:0000256" key="2">
    <source>
        <dbReference type="SAM" id="MobiDB-lite"/>
    </source>
</evidence>
<dbReference type="InterPro" id="IPR007607">
    <property type="entry name" value="BacA/B"/>
</dbReference>